<organism evidence="2 3">
    <name type="scientific">Duganella lactea</name>
    <dbReference type="NCBI Taxonomy" id="2692173"/>
    <lineage>
        <taxon>Bacteria</taxon>
        <taxon>Pseudomonadati</taxon>
        <taxon>Pseudomonadota</taxon>
        <taxon>Betaproteobacteria</taxon>
        <taxon>Burkholderiales</taxon>
        <taxon>Oxalobacteraceae</taxon>
        <taxon>Telluria group</taxon>
        <taxon>Duganella</taxon>
    </lineage>
</organism>
<name>A0ABW9V235_9BURK</name>
<comment type="caution">
    <text evidence="2">The sequence shown here is derived from an EMBL/GenBank/DDBJ whole genome shotgun (WGS) entry which is preliminary data.</text>
</comment>
<dbReference type="EMBL" id="WWCO01000001">
    <property type="protein sequence ID" value="MYM32813.1"/>
    <property type="molecule type" value="Genomic_DNA"/>
</dbReference>
<protein>
    <submittedName>
        <fullName evidence="2">DUF3016 domain-containing protein</fullName>
    </submittedName>
</protein>
<dbReference type="Proteomes" id="UP000449678">
    <property type="component" value="Unassembled WGS sequence"/>
</dbReference>
<evidence type="ECO:0000313" key="3">
    <source>
        <dbReference type="Proteomes" id="UP000449678"/>
    </source>
</evidence>
<keyword evidence="3" id="KW-1185">Reference proteome</keyword>
<dbReference type="InterPro" id="IPR021557">
    <property type="entry name" value="DUF3016"/>
</dbReference>
<feature type="chain" id="PRO_5045106230" evidence="1">
    <location>
        <begin position="24"/>
        <end position="162"/>
    </location>
</feature>
<evidence type="ECO:0000256" key="1">
    <source>
        <dbReference type="SAM" id="SignalP"/>
    </source>
</evidence>
<proteinExistence type="predicted"/>
<gene>
    <name evidence="2" type="ORF">GTP38_00415</name>
</gene>
<evidence type="ECO:0000313" key="2">
    <source>
        <dbReference type="EMBL" id="MYM32813.1"/>
    </source>
</evidence>
<sequence>MKTSAWKAAAAIIFTVAATSAGAGAEANVSYLNTAEMTDVPRHPKDLESMEYTFTEQLKQLSDRLPAGQVLKVEFLDIDLAGDVFPRVPVRDIRVTKGQADWPRIHLRYSIEQDGKVLRSGESKLADPNYQMGVNMYSQELYAYEKQMLDAWFRKEILPPKR</sequence>
<feature type="signal peptide" evidence="1">
    <location>
        <begin position="1"/>
        <end position="23"/>
    </location>
</feature>
<dbReference type="RefSeq" id="WP_160988236.1">
    <property type="nucleotide sequence ID" value="NZ_WWCO01000001.1"/>
</dbReference>
<keyword evidence="1" id="KW-0732">Signal</keyword>
<reference evidence="2 3" key="1">
    <citation type="submission" date="2019-12" db="EMBL/GenBank/DDBJ databases">
        <title>Novel species isolated from a subtropical stream in China.</title>
        <authorList>
            <person name="Lu H."/>
        </authorList>
    </citation>
    <scope>NUCLEOTIDE SEQUENCE [LARGE SCALE GENOMIC DNA]</scope>
    <source>
        <strain evidence="2 3">FT94W</strain>
    </source>
</reference>
<accession>A0ABW9V235</accession>
<dbReference type="Pfam" id="PF11454">
    <property type="entry name" value="DUF3016"/>
    <property type="match status" value="1"/>
</dbReference>